<accession>A0A0R0KXT5</accession>
<evidence type="ECO:0000313" key="3">
    <source>
        <dbReference type="Proteomes" id="UP000008827"/>
    </source>
</evidence>
<dbReference type="Gramene" id="KRH71713">
    <property type="protein sequence ID" value="KRH71713"/>
    <property type="gene ID" value="GLYMA_02G163700"/>
</dbReference>
<reference evidence="2" key="2">
    <citation type="submission" date="2018-02" db="UniProtKB">
        <authorList>
            <consortium name="EnsemblPlants"/>
        </authorList>
    </citation>
    <scope>IDENTIFICATION</scope>
    <source>
        <strain evidence="2">Williams 82</strain>
    </source>
</reference>
<sequence>MTLIVAYLVDGKLSFDDKEVRKLQLVATKYCIHNIQLYRRGYSQPLLKFLLPFQQGYVFAEIHEGSYDHHLDGKALAKKAFREGYYFFQLSQMQ</sequence>
<reference evidence="1" key="3">
    <citation type="submission" date="2018-07" db="EMBL/GenBank/DDBJ databases">
        <title>WGS assembly of Glycine max.</title>
        <authorList>
            <person name="Schmutz J."/>
            <person name="Cannon S."/>
            <person name="Schlueter J."/>
            <person name="Ma J."/>
            <person name="Mitros T."/>
            <person name="Nelson W."/>
            <person name="Hyten D."/>
            <person name="Song Q."/>
            <person name="Thelen J."/>
            <person name="Cheng J."/>
            <person name="Xu D."/>
            <person name="Hellsten U."/>
            <person name="May G."/>
            <person name="Yu Y."/>
            <person name="Sakurai T."/>
            <person name="Umezawa T."/>
            <person name="Bhattacharyya M."/>
            <person name="Sandhu D."/>
            <person name="Valliyodan B."/>
            <person name="Lindquist E."/>
            <person name="Peto M."/>
            <person name="Grant D."/>
            <person name="Shu S."/>
            <person name="Goodstein D."/>
            <person name="Barry K."/>
            <person name="Futrell-Griggs M."/>
            <person name="Abernathy B."/>
            <person name="Du J."/>
            <person name="Tian Z."/>
            <person name="Zhu L."/>
            <person name="Gill N."/>
            <person name="Joshi T."/>
            <person name="Libault M."/>
            <person name="Sethuraman A."/>
            <person name="Zhang X."/>
            <person name="Shinozaki K."/>
            <person name="Nguyen H."/>
            <person name="Wing R."/>
            <person name="Cregan P."/>
            <person name="Specht J."/>
            <person name="Grimwood J."/>
            <person name="Rokhsar D."/>
            <person name="Stacey G."/>
            <person name="Shoemaker R."/>
            <person name="Jackson S."/>
        </authorList>
    </citation>
    <scope>NUCLEOTIDE SEQUENCE</scope>
    <source>
        <tissue evidence="1">Callus</tissue>
    </source>
</reference>
<reference evidence="1 2" key="1">
    <citation type="journal article" date="2010" name="Nature">
        <title>Genome sequence of the palaeopolyploid soybean.</title>
        <authorList>
            <person name="Schmutz J."/>
            <person name="Cannon S.B."/>
            <person name="Schlueter J."/>
            <person name="Ma J."/>
            <person name="Mitros T."/>
            <person name="Nelson W."/>
            <person name="Hyten D.L."/>
            <person name="Song Q."/>
            <person name="Thelen J.J."/>
            <person name="Cheng J."/>
            <person name="Xu D."/>
            <person name="Hellsten U."/>
            <person name="May G.D."/>
            <person name="Yu Y."/>
            <person name="Sakurai T."/>
            <person name="Umezawa T."/>
            <person name="Bhattacharyya M.K."/>
            <person name="Sandhu D."/>
            <person name="Valliyodan B."/>
            <person name="Lindquist E."/>
            <person name="Peto M."/>
            <person name="Grant D."/>
            <person name="Shu S."/>
            <person name="Goodstein D."/>
            <person name="Barry K."/>
            <person name="Futrell-Griggs M."/>
            <person name="Abernathy B."/>
            <person name="Du J."/>
            <person name="Tian Z."/>
            <person name="Zhu L."/>
            <person name="Gill N."/>
            <person name="Joshi T."/>
            <person name="Libault M."/>
            <person name="Sethuraman A."/>
            <person name="Zhang X.-C."/>
            <person name="Shinozaki K."/>
            <person name="Nguyen H.T."/>
            <person name="Wing R.A."/>
            <person name="Cregan P."/>
            <person name="Specht J."/>
            <person name="Grimwood J."/>
            <person name="Rokhsar D."/>
            <person name="Stacey G."/>
            <person name="Shoemaker R.C."/>
            <person name="Jackson S.A."/>
        </authorList>
    </citation>
    <scope>NUCLEOTIDE SEQUENCE</scope>
    <source>
        <strain evidence="2">cv. Williams 82</strain>
        <tissue evidence="1">Callus</tissue>
    </source>
</reference>
<dbReference type="EMBL" id="CM000835">
    <property type="protein sequence ID" value="KRH71713.1"/>
    <property type="molecule type" value="Genomic_DNA"/>
</dbReference>
<dbReference type="PANTHER" id="PTHR48475">
    <property type="entry name" value="RIBONUCLEASE H"/>
    <property type="match status" value="1"/>
</dbReference>
<gene>
    <name evidence="1" type="ORF">GLYMA_02G163700</name>
</gene>
<dbReference type="AlphaFoldDB" id="A0A0R0KXT5"/>
<name>A0A0R0KXT5_SOYBN</name>
<dbReference type="EnsemblPlants" id="KRH71713">
    <property type="protein sequence ID" value="KRH71713"/>
    <property type="gene ID" value="GLYMA_02G163700"/>
</dbReference>
<dbReference type="Proteomes" id="UP000008827">
    <property type="component" value="Chromosome 2"/>
</dbReference>
<organism evidence="1">
    <name type="scientific">Glycine max</name>
    <name type="common">Soybean</name>
    <name type="synonym">Glycine hispida</name>
    <dbReference type="NCBI Taxonomy" id="3847"/>
    <lineage>
        <taxon>Eukaryota</taxon>
        <taxon>Viridiplantae</taxon>
        <taxon>Streptophyta</taxon>
        <taxon>Embryophyta</taxon>
        <taxon>Tracheophyta</taxon>
        <taxon>Spermatophyta</taxon>
        <taxon>Magnoliopsida</taxon>
        <taxon>eudicotyledons</taxon>
        <taxon>Gunneridae</taxon>
        <taxon>Pentapetalae</taxon>
        <taxon>rosids</taxon>
        <taxon>fabids</taxon>
        <taxon>Fabales</taxon>
        <taxon>Fabaceae</taxon>
        <taxon>Papilionoideae</taxon>
        <taxon>50 kb inversion clade</taxon>
        <taxon>NPAAA clade</taxon>
        <taxon>indigoferoid/millettioid clade</taxon>
        <taxon>Phaseoleae</taxon>
        <taxon>Glycine</taxon>
        <taxon>Glycine subgen. Soja</taxon>
    </lineage>
</organism>
<keyword evidence="3" id="KW-1185">Reference proteome</keyword>
<proteinExistence type="predicted"/>
<protein>
    <submittedName>
        <fullName evidence="1 2">Uncharacterized protein</fullName>
    </submittedName>
</protein>
<evidence type="ECO:0000313" key="1">
    <source>
        <dbReference type="EMBL" id="KRH71713.1"/>
    </source>
</evidence>
<dbReference type="InParanoid" id="A0A0R0KXT5"/>
<evidence type="ECO:0000313" key="2">
    <source>
        <dbReference type="EnsemblPlants" id="KRH71713"/>
    </source>
</evidence>
<dbReference type="PANTHER" id="PTHR48475:SF2">
    <property type="entry name" value="RIBONUCLEASE H"/>
    <property type="match status" value="1"/>
</dbReference>